<protein>
    <submittedName>
        <fullName evidence="2">Transposase</fullName>
    </submittedName>
</protein>
<dbReference type="InterPro" id="IPR004291">
    <property type="entry name" value="Transposase_IS66_central"/>
</dbReference>
<organism evidence="2 3">
    <name type="scientific">Variovorax ginsengisoli</name>
    <dbReference type="NCBI Taxonomy" id="363844"/>
    <lineage>
        <taxon>Bacteria</taxon>
        <taxon>Pseudomonadati</taxon>
        <taxon>Pseudomonadota</taxon>
        <taxon>Betaproteobacteria</taxon>
        <taxon>Burkholderiales</taxon>
        <taxon>Comamonadaceae</taxon>
        <taxon>Variovorax</taxon>
    </lineage>
</organism>
<gene>
    <name evidence="2" type="ORF">Q2T77_34225</name>
</gene>
<dbReference type="Pfam" id="PF03050">
    <property type="entry name" value="DDE_Tnp_IS66"/>
    <property type="match status" value="1"/>
</dbReference>
<evidence type="ECO:0000313" key="2">
    <source>
        <dbReference type="EMBL" id="MDO1537323.1"/>
    </source>
</evidence>
<proteinExistence type="predicted"/>
<sequence length="101" mass="11379">MPLDDRFLARYPKTSSPLQAAKRASIQRLRFGRGCDFSVNAWKALTLHLGGGAVARWRGGAVAMDNNLIERQIKPWKLGAKNWLFVGSELAKWAARVLRWS</sequence>
<accession>A0ABT8SEN8</accession>
<name>A0ABT8SEN8_9BURK</name>
<evidence type="ECO:0000313" key="3">
    <source>
        <dbReference type="Proteomes" id="UP001169027"/>
    </source>
</evidence>
<dbReference type="RefSeq" id="WP_301815679.1">
    <property type="nucleotide sequence ID" value="NZ_JAUJZH010000038.1"/>
</dbReference>
<reference evidence="2" key="1">
    <citation type="submission" date="2023-06" db="EMBL/GenBank/DDBJ databases">
        <authorList>
            <person name="Jiang Y."/>
            <person name="Liu Q."/>
        </authorList>
    </citation>
    <scope>NUCLEOTIDE SEQUENCE</scope>
    <source>
        <strain evidence="2">CGMCC 1.12090</strain>
    </source>
</reference>
<dbReference type="Proteomes" id="UP001169027">
    <property type="component" value="Unassembled WGS sequence"/>
</dbReference>
<comment type="caution">
    <text evidence="2">The sequence shown here is derived from an EMBL/GenBank/DDBJ whole genome shotgun (WGS) entry which is preliminary data.</text>
</comment>
<evidence type="ECO:0000259" key="1">
    <source>
        <dbReference type="Pfam" id="PF03050"/>
    </source>
</evidence>
<keyword evidence="3" id="KW-1185">Reference proteome</keyword>
<feature type="domain" description="Transposase IS66 central" evidence="1">
    <location>
        <begin position="37"/>
        <end position="89"/>
    </location>
</feature>
<dbReference type="EMBL" id="JAUKVY010000038">
    <property type="protein sequence ID" value="MDO1537323.1"/>
    <property type="molecule type" value="Genomic_DNA"/>
</dbReference>